<accession>G7ZI79</accession>
<organism evidence="2 3">
    <name type="scientific">Azospirillum lipoferum (strain 4B)</name>
    <dbReference type="NCBI Taxonomy" id="862719"/>
    <lineage>
        <taxon>Bacteria</taxon>
        <taxon>Pseudomonadati</taxon>
        <taxon>Pseudomonadota</taxon>
        <taxon>Alphaproteobacteria</taxon>
        <taxon>Rhodospirillales</taxon>
        <taxon>Azospirillaceae</taxon>
        <taxon>Azospirillum</taxon>
    </lineage>
</organism>
<keyword evidence="2" id="KW-0614">Plasmid</keyword>
<evidence type="ECO:0000313" key="2">
    <source>
        <dbReference type="EMBL" id="CBS91197.1"/>
    </source>
</evidence>
<name>G7ZI79_AZOL4</name>
<evidence type="ECO:0000313" key="3">
    <source>
        <dbReference type="Proteomes" id="UP000005667"/>
    </source>
</evidence>
<protein>
    <submittedName>
        <fullName evidence="2">Uncharacterized protein</fullName>
    </submittedName>
</protein>
<dbReference type="HOGENOM" id="CLU_2462467_0_0_5"/>
<keyword evidence="3" id="KW-1185">Reference proteome</keyword>
<dbReference type="AlphaFoldDB" id="G7ZI79"/>
<dbReference type="EMBL" id="FQ311873">
    <property type="protein sequence ID" value="CBS91197.1"/>
    <property type="molecule type" value="Genomic_DNA"/>
</dbReference>
<evidence type="ECO:0000256" key="1">
    <source>
        <dbReference type="SAM" id="MobiDB-lite"/>
    </source>
</evidence>
<dbReference type="KEGG" id="ali:AZOLI_p50199"/>
<feature type="region of interest" description="Disordered" evidence="1">
    <location>
        <begin position="1"/>
        <end position="31"/>
    </location>
</feature>
<proteinExistence type="predicted"/>
<dbReference type="Proteomes" id="UP000005667">
    <property type="component" value="Plasmid AZO_p5"/>
</dbReference>
<geneLocation type="plasmid" evidence="2 3">
    <name>AZO_p5</name>
</geneLocation>
<reference evidence="3" key="1">
    <citation type="journal article" date="2011" name="PLoS Genet.">
        <title>Azospirillum genomes reveal transition of bacteria from aquatic to terrestrial environments.</title>
        <authorList>
            <person name="Wisniewski-Dye F."/>
            <person name="Borziak K."/>
            <person name="Khalsa-Moyers G."/>
            <person name="Alexandre G."/>
            <person name="Sukharnikov L.O."/>
            <person name="Wuichet K."/>
            <person name="Hurst G.B."/>
            <person name="McDonald W.H."/>
            <person name="Robertson J.S."/>
            <person name="Barbe V."/>
            <person name="Calteau A."/>
            <person name="Rouy Z."/>
            <person name="Mangenot S."/>
            <person name="Prigent-Combaret C."/>
            <person name="Normand P."/>
            <person name="Boyer M."/>
            <person name="Siguier P."/>
            <person name="Dessaux Y."/>
            <person name="Elmerich C."/>
            <person name="Condemine G."/>
            <person name="Krishnen G."/>
            <person name="Kennedy I."/>
            <person name="Paterson A.H."/>
            <person name="Gonzalez V."/>
            <person name="Mavingui P."/>
            <person name="Zhulin I.B."/>
        </authorList>
    </citation>
    <scope>NUCLEOTIDE SEQUENCE [LARGE SCALE GENOMIC DNA]</scope>
    <source>
        <strain evidence="3">4B</strain>
    </source>
</reference>
<gene>
    <name evidence="2" type="ordered locus">AZOLI_p50199</name>
</gene>
<sequence>MRGFSGSDARNGSKRKPSVPAVQPVQAGRFHRSRSLRHRTLDIVRNTSMFLYENKRACYEMQRWFRCRPTRLRAIQGLPRVTTANAIQ</sequence>